<feature type="region of interest" description="Disordered" evidence="1">
    <location>
        <begin position="1"/>
        <end position="51"/>
    </location>
</feature>
<dbReference type="PANTHER" id="PTHR31286:SF180">
    <property type="entry name" value="OS10G0362600 PROTEIN"/>
    <property type="match status" value="1"/>
</dbReference>
<reference evidence="2" key="1">
    <citation type="journal article" date="2023" name="Nat. Commun.">
        <title>Diploid and tetraploid genomes of Acorus and the evolution of monocots.</title>
        <authorList>
            <person name="Ma L."/>
            <person name="Liu K.W."/>
            <person name="Li Z."/>
            <person name="Hsiao Y.Y."/>
            <person name="Qi Y."/>
            <person name="Fu T."/>
            <person name="Tang G.D."/>
            <person name="Zhang D."/>
            <person name="Sun W.H."/>
            <person name="Liu D.K."/>
            <person name="Li Y."/>
            <person name="Chen G.Z."/>
            <person name="Liu X.D."/>
            <person name="Liao X.Y."/>
            <person name="Jiang Y.T."/>
            <person name="Yu X."/>
            <person name="Hao Y."/>
            <person name="Huang J."/>
            <person name="Zhao X.W."/>
            <person name="Ke S."/>
            <person name="Chen Y.Y."/>
            <person name="Wu W.L."/>
            <person name="Hsu J.L."/>
            <person name="Lin Y.F."/>
            <person name="Huang M.D."/>
            <person name="Li C.Y."/>
            <person name="Huang L."/>
            <person name="Wang Z.W."/>
            <person name="Zhao X."/>
            <person name="Zhong W.Y."/>
            <person name="Peng D.H."/>
            <person name="Ahmad S."/>
            <person name="Lan S."/>
            <person name="Zhang J.S."/>
            <person name="Tsai W.C."/>
            <person name="Van de Peer Y."/>
            <person name="Liu Z.J."/>
        </authorList>
    </citation>
    <scope>NUCLEOTIDE SEQUENCE</scope>
    <source>
        <strain evidence="2">CP</strain>
    </source>
</reference>
<feature type="region of interest" description="Disordered" evidence="1">
    <location>
        <begin position="461"/>
        <end position="492"/>
    </location>
</feature>
<feature type="compositionally biased region" description="Polar residues" evidence="1">
    <location>
        <begin position="461"/>
        <end position="471"/>
    </location>
</feature>
<dbReference type="AlphaFoldDB" id="A0AAV9C3F9"/>
<evidence type="ECO:0000313" key="3">
    <source>
        <dbReference type="Proteomes" id="UP001180020"/>
    </source>
</evidence>
<feature type="region of interest" description="Disordered" evidence="1">
    <location>
        <begin position="67"/>
        <end position="110"/>
    </location>
</feature>
<name>A0AAV9C3F9_ACOCL</name>
<organism evidence="2 3">
    <name type="scientific">Acorus calamus</name>
    <name type="common">Sweet flag</name>
    <dbReference type="NCBI Taxonomy" id="4465"/>
    <lineage>
        <taxon>Eukaryota</taxon>
        <taxon>Viridiplantae</taxon>
        <taxon>Streptophyta</taxon>
        <taxon>Embryophyta</taxon>
        <taxon>Tracheophyta</taxon>
        <taxon>Spermatophyta</taxon>
        <taxon>Magnoliopsida</taxon>
        <taxon>Liliopsida</taxon>
        <taxon>Acoraceae</taxon>
        <taxon>Acorus</taxon>
    </lineage>
</organism>
<evidence type="ECO:0008006" key="4">
    <source>
        <dbReference type="Google" id="ProtNLM"/>
    </source>
</evidence>
<reference evidence="2" key="2">
    <citation type="submission" date="2023-06" db="EMBL/GenBank/DDBJ databases">
        <authorList>
            <person name="Ma L."/>
            <person name="Liu K.-W."/>
            <person name="Li Z."/>
            <person name="Hsiao Y.-Y."/>
            <person name="Qi Y."/>
            <person name="Fu T."/>
            <person name="Tang G."/>
            <person name="Zhang D."/>
            <person name="Sun W.-H."/>
            <person name="Liu D.-K."/>
            <person name="Li Y."/>
            <person name="Chen G.-Z."/>
            <person name="Liu X.-D."/>
            <person name="Liao X.-Y."/>
            <person name="Jiang Y.-T."/>
            <person name="Yu X."/>
            <person name="Hao Y."/>
            <person name="Huang J."/>
            <person name="Zhao X.-W."/>
            <person name="Ke S."/>
            <person name="Chen Y.-Y."/>
            <person name="Wu W.-L."/>
            <person name="Hsu J.-L."/>
            <person name="Lin Y.-F."/>
            <person name="Huang M.-D."/>
            <person name="Li C.-Y."/>
            <person name="Huang L."/>
            <person name="Wang Z.-W."/>
            <person name="Zhao X."/>
            <person name="Zhong W.-Y."/>
            <person name="Peng D.-H."/>
            <person name="Ahmad S."/>
            <person name="Lan S."/>
            <person name="Zhang J.-S."/>
            <person name="Tsai W.-C."/>
            <person name="Van De Peer Y."/>
            <person name="Liu Z.-J."/>
        </authorList>
    </citation>
    <scope>NUCLEOTIDE SEQUENCE</scope>
    <source>
        <strain evidence="2">CP</strain>
        <tissue evidence="2">Leaves</tissue>
    </source>
</reference>
<gene>
    <name evidence="2" type="ORF">QJS10_CPB21g00761</name>
</gene>
<feature type="region of interest" description="Disordered" evidence="1">
    <location>
        <begin position="305"/>
        <end position="325"/>
    </location>
</feature>
<dbReference type="Proteomes" id="UP001180020">
    <property type="component" value="Unassembled WGS sequence"/>
</dbReference>
<feature type="region of interest" description="Disordered" evidence="1">
    <location>
        <begin position="357"/>
        <end position="394"/>
    </location>
</feature>
<proteinExistence type="predicted"/>
<evidence type="ECO:0000256" key="1">
    <source>
        <dbReference type="SAM" id="MobiDB-lite"/>
    </source>
</evidence>
<feature type="compositionally biased region" description="Polar residues" evidence="1">
    <location>
        <begin position="75"/>
        <end position="109"/>
    </location>
</feature>
<feature type="compositionally biased region" description="Basic and acidic residues" evidence="1">
    <location>
        <begin position="1"/>
        <end position="11"/>
    </location>
</feature>
<dbReference type="PANTHER" id="PTHR31286">
    <property type="entry name" value="GLYCINE-RICH CELL WALL STRUCTURAL PROTEIN 1.8-LIKE"/>
    <property type="match status" value="1"/>
</dbReference>
<evidence type="ECO:0000313" key="2">
    <source>
        <dbReference type="EMBL" id="KAK1283257.1"/>
    </source>
</evidence>
<comment type="caution">
    <text evidence="2">The sequence shown here is derived from an EMBL/GenBank/DDBJ whole genome shotgun (WGS) entry which is preliminary data.</text>
</comment>
<sequence>MADPSPPDHPRTGPKPPLVPSTISDAPDIPGDSSTVSLETEHTSPSSLVTVKAIPNKAGTIDNILKMFSTPGGAQDSSRPAQTPGVSKETSTLPNGLGPSQSLALQSQPRVLVRGESSKSKHDLGKGFSRRWEDLLGQNRGTRISYARVCVEIEAGKPLPDSIVVNSKIGGRQEYKVVYDWKPRACSHCHTFEHDDSMCCKKPKETLVDQPKGTSTQVWKEVQYPKHKHGDSTTIQTPPVGQNSDANANQFALLQTLEDTGNSLIANRALDPAAMAMSAMKTGESASQNCGQPIARKEVVFNNTHTESEQTKVNLKTASPPTKSGPTLSTLHEVAVEEAHEHQQVCLQKDQNTVNTLPTLPTLVPVEEEKEPSLSSKDDKPPPTFPLSGKDEGKDRRFHDVISVVFVPEGITHSAAAAGASYQKVDYASVGGGMMVMFSWASIFISAAKESEMPSNLRNIVSNRPDNNLRQSKIGRRGGQQARRIPQLERGA</sequence>
<dbReference type="InterPro" id="IPR040256">
    <property type="entry name" value="At4g02000-like"/>
</dbReference>
<keyword evidence="3" id="KW-1185">Reference proteome</keyword>
<feature type="compositionally biased region" description="Polar residues" evidence="1">
    <location>
        <begin position="32"/>
        <end position="49"/>
    </location>
</feature>
<dbReference type="EMBL" id="JAUJYO010000021">
    <property type="protein sequence ID" value="KAK1283257.1"/>
    <property type="molecule type" value="Genomic_DNA"/>
</dbReference>
<accession>A0AAV9C3F9</accession>
<protein>
    <recommendedName>
        <fullName evidence="4">Zinc knuckle CX2CX4HX4C domain-containing protein</fullName>
    </recommendedName>
</protein>